<gene>
    <name evidence="2" type="ORF">COCCU_06240</name>
</gene>
<evidence type="ECO:0000256" key="1">
    <source>
        <dbReference type="SAM" id="Coils"/>
    </source>
</evidence>
<sequence>MSAERTIANALTFSELAAKEPAWALLRAKNAPAILTVLSAVFRGDNRQVPGSELLAATAQILPEVREQTGLELKLSTEAYIEEWVRSGFLTRRAPQDALEELYELSPGAHLAHDFVEQLHTPKRAVTRSRLSNVFNSLRALEADTDPDENRAIERLERQRDELQRRIDSIRVDGVRMVDTDDAVEQAREVISLIRDLPTDFARVQSEIEREDLKLREQILTDDRRGAEVLEEFFNGLDLIDQSDAGQAFNGFYRLLLDHQESARFEATHSEVLKRDFITNLDWEEQALLWGLMTTLRSSAGAVQEAKTRLSRSLRRFVQSRENESHKGLLDSIKNVEVAALQFTKNGGKTRHTLDIDLRLTRGQFSTAASWTLRDPADFHIETNVPIHQPGHLDPQELRARLRDTEVDWGELHLAINDLVEEGQQPTVAEVLQSRPATQGLASVVGLIQLARQRGNRTEGTELLRWTSPEGKLLQARYPTYEFREYVPTVTQLWDDQPTMKDNANA</sequence>
<organism evidence="2 3">
    <name type="scientific">Corynebacterium occultum</name>
    <dbReference type="NCBI Taxonomy" id="2675219"/>
    <lineage>
        <taxon>Bacteria</taxon>
        <taxon>Bacillati</taxon>
        <taxon>Actinomycetota</taxon>
        <taxon>Actinomycetes</taxon>
        <taxon>Mycobacteriales</taxon>
        <taxon>Corynebacteriaceae</taxon>
        <taxon>Corynebacterium</taxon>
    </lineage>
</organism>
<dbReference type="EMBL" id="CP046455">
    <property type="protein sequence ID" value="QGU07190.1"/>
    <property type="molecule type" value="Genomic_DNA"/>
</dbReference>
<dbReference type="InterPro" id="IPR021804">
    <property type="entry name" value="DUF3375"/>
</dbReference>
<dbReference type="Proteomes" id="UP000424462">
    <property type="component" value="Chromosome"/>
</dbReference>
<keyword evidence="1" id="KW-0175">Coiled coil</keyword>
<evidence type="ECO:0000313" key="2">
    <source>
        <dbReference type="EMBL" id="QGU07190.1"/>
    </source>
</evidence>
<feature type="coiled-coil region" evidence="1">
    <location>
        <begin position="146"/>
        <end position="173"/>
    </location>
</feature>
<reference evidence="2 3" key="1">
    <citation type="submission" date="2019-11" db="EMBL/GenBank/DDBJ databases">
        <title>Complete genome sequence of Corynebacterium kalinowskii 1959, a novel Corynebacterium species isolated from soil of a small paddock in Vilsendorf, Germany.</title>
        <authorList>
            <person name="Schaffert L."/>
            <person name="Ruwe M."/>
            <person name="Milse J."/>
            <person name="Hanuschka K."/>
            <person name="Ortseifen V."/>
            <person name="Droste J."/>
            <person name="Brandt D."/>
            <person name="Schlueter L."/>
            <person name="Kutter Y."/>
            <person name="Vinke S."/>
            <person name="Viehoefer P."/>
            <person name="Jacob L."/>
            <person name="Luebke N.-C."/>
            <person name="Schulte-Berndt E."/>
            <person name="Hain C."/>
            <person name="Linder M."/>
            <person name="Schmidt P."/>
            <person name="Wollenschlaeger L."/>
            <person name="Luttermann T."/>
            <person name="Thieme E."/>
            <person name="Hassa J."/>
            <person name="Haak M."/>
            <person name="Wittchen M."/>
            <person name="Mentz A."/>
            <person name="Persicke M."/>
            <person name="Busche T."/>
            <person name="Ruckert C."/>
        </authorList>
    </citation>
    <scope>NUCLEOTIDE SEQUENCE [LARGE SCALE GENOMIC DNA]</scope>
    <source>
        <strain evidence="2 3">2039</strain>
    </source>
</reference>
<name>A0A6B8WAZ8_9CORY</name>
<accession>A0A6B8WAZ8</accession>
<evidence type="ECO:0008006" key="4">
    <source>
        <dbReference type="Google" id="ProtNLM"/>
    </source>
</evidence>
<keyword evidence="3" id="KW-1185">Reference proteome</keyword>
<dbReference type="RefSeq" id="WP_156230706.1">
    <property type="nucleotide sequence ID" value="NZ_CP046455.1"/>
</dbReference>
<dbReference type="Pfam" id="PF11855">
    <property type="entry name" value="DUF3375"/>
    <property type="match status" value="1"/>
</dbReference>
<dbReference type="AlphaFoldDB" id="A0A6B8WAZ8"/>
<protein>
    <recommendedName>
        <fullName evidence="4">DUF3375 domain-containing protein</fullName>
    </recommendedName>
</protein>
<dbReference type="KEGG" id="cok:COCCU_06240"/>
<evidence type="ECO:0000313" key="3">
    <source>
        <dbReference type="Proteomes" id="UP000424462"/>
    </source>
</evidence>
<proteinExistence type="predicted"/>